<evidence type="ECO:0000256" key="4">
    <source>
        <dbReference type="ARBA" id="ARBA00022842"/>
    </source>
</evidence>
<dbReference type="GO" id="GO:0032259">
    <property type="term" value="P:methylation"/>
    <property type="evidence" value="ECO:0007669"/>
    <property type="project" value="UniProtKB-KW"/>
</dbReference>
<evidence type="ECO:0000256" key="1">
    <source>
        <dbReference type="ARBA" id="ARBA00022603"/>
    </source>
</evidence>
<dbReference type="GO" id="GO:0008168">
    <property type="term" value="F:methyltransferase activity"/>
    <property type="evidence" value="ECO:0007669"/>
    <property type="project" value="UniProtKB-KW"/>
</dbReference>
<reference evidence="6" key="1">
    <citation type="journal article" date="2015" name="Proc. Natl. Acad. Sci. U.S.A.">
        <title>Genome sequencing of adzuki bean (Vigna angularis) provides insight into high starch and low fat accumulation and domestication.</title>
        <authorList>
            <person name="Yang K."/>
            <person name="Tian Z."/>
            <person name="Chen C."/>
            <person name="Luo L."/>
            <person name="Zhao B."/>
            <person name="Wang Z."/>
            <person name="Yu L."/>
            <person name="Li Y."/>
            <person name="Sun Y."/>
            <person name="Li W."/>
            <person name="Chen Y."/>
            <person name="Li Y."/>
            <person name="Zhang Y."/>
            <person name="Ai D."/>
            <person name="Zhao J."/>
            <person name="Shang C."/>
            <person name="Ma Y."/>
            <person name="Wu B."/>
            <person name="Wang M."/>
            <person name="Gao L."/>
            <person name="Sun D."/>
            <person name="Zhang P."/>
            <person name="Guo F."/>
            <person name="Wang W."/>
            <person name="Li Y."/>
            <person name="Wang J."/>
            <person name="Varshney R.K."/>
            <person name="Wang J."/>
            <person name="Ling H.Q."/>
            <person name="Wan P."/>
        </authorList>
    </citation>
    <scope>NUCLEOTIDE SEQUENCE</scope>
    <source>
        <strain evidence="6">cv. Jingnong 6</strain>
    </source>
</reference>
<keyword evidence="1" id="KW-0489">Methyltransferase</keyword>
<dbReference type="Gene3D" id="3.40.50.150">
    <property type="entry name" value="Vaccinia Virus protein VP39"/>
    <property type="match status" value="1"/>
</dbReference>
<dbReference type="Pfam" id="PF03492">
    <property type="entry name" value="Methyltransf_7"/>
    <property type="match status" value="1"/>
</dbReference>
<keyword evidence="3" id="KW-0479">Metal-binding</keyword>
<dbReference type="AlphaFoldDB" id="A0A0L9V2G7"/>
<accession>A0A0L9V2G7</accession>
<proteinExistence type="predicted"/>
<gene>
    <name evidence="5" type="ORF">LR48_Vigan07g284500</name>
</gene>
<evidence type="ECO:0000256" key="3">
    <source>
        <dbReference type="ARBA" id="ARBA00022723"/>
    </source>
</evidence>
<keyword evidence="4" id="KW-0460">Magnesium</keyword>
<name>A0A0L9V2G7_PHAAN</name>
<evidence type="ECO:0000313" key="5">
    <source>
        <dbReference type="EMBL" id="KOM49141.1"/>
    </source>
</evidence>
<organism evidence="5 6">
    <name type="scientific">Phaseolus angularis</name>
    <name type="common">Azuki bean</name>
    <name type="synonym">Vigna angularis</name>
    <dbReference type="NCBI Taxonomy" id="3914"/>
    <lineage>
        <taxon>Eukaryota</taxon>
        <taxon>Viridiplantae</taxon>
        <taxon>Streptophyta</taxon>
        <taxon>Embryophyta</taxon>
        <taxon>Tracheophyta</taxon>
        <taxon>Spermatophyta</taxon>
        <taxon>Magnoliopsida</taxon>
        <taxon>eudicotyledons</taxon>
        <taxon>Gunneridae</taxon>
        <taxon>Pentapetalae</taxon>
        <taxon>rosids</taxon>
        <taxon>fabids</taxon>
        <taxon>Fabales</taxon>
        <taxon>Fabaceae</taxon>
        <taxon>Papilionoideae</taxon>
        <taxon>50 kb inversion clade</taxon>
        <taxon>NPAAA clade</taxon>
        <taxon>indigoferoid/millettioid clade</taxon>
        <taxon>Phaseoleae</taxon>
        <taxon>Vigna</taxon>
    </lineage>
</organism>
<dbReference type="Proteomes" id="UP000053144">
    <property type="component" value="Chromosome 7"/>
</dbReference>
<dbReference type="Gene3D" id="1.10.1200.270">
    <property type="entry name" value="Methyltransferase, alpha-helical capping domain"/>
    <property type="match status" value="1"/>
</dbReference>
<dbReference type="EMBL" id="CM003377">
    <property type="protein sequence ID" value="KOM49141.1"/>
    <property type="molecule type" value="Genomic_DNA"/>
</dbReference>
<dbReference type="GO" id="GO:0046872">
    <property type="term" value="F:metal ion binding"/>
    <property type="evidence" value="ECO:0007669"/>
    <property type="project" value="UniProtKB-KW"/>
</dbReference>
<evidence type="ECO:0000256" key="2">
    <source>
        <dbReference type="ARBA" id="ARBA00022679"/>
    </source>
</evidence>
<dbReference type="SUPFAM" id="SSF53335">
    <property type="entry name" value="S-adenosyl-L-methionine-dependent methyltransferases"/>
    <property type="match status" value="1"/>
</dbReference>
<dbReference type="InterPro" id="IPR042086">
    <property type="entry name" value="MeTrfase_capping"/>
</dbReference>
<evidence type="ECO:0000313" key="6">
    <source>
        <dbReference type="Proteomes" id="UP000053144"/>
    </source>
</evidence>
<dbReference type="PANTHER" id="PTHR31009">
    <property type="entry name" value="S-ADENOSYL-L-METHIONINE:CARBOXYL METHYLTRANSFERASE FAMILY PROTEIN"/>
    <property type="match status" value="1"/>
</dbReference>
<dbReference type="InterPro" id="IPR029063">
    <property type="entry name" value="SAM-dependent_MTases_sf"/>
</dbReference>
<protein>
    <recommendedName>
        <fullName evidence="7">Jasmonate O-methyltransferase</fullName>
    </recommendedName>
</protein>
<dbReference type="Gramene" id="KOM49141">
    <property type="protein sequence ID" value="KOM49141"/>
    <property type="gene ID" value="LR48_Vigan07g284500"/>
</dbReference>
<dbReference type="STRING" id="3914.A0A0L9V2G7"/>
<evidence type="ECO:0008006" key="7">
    <source>
        <dbReference type="Google" id="ProtNLM"/>
    </source>
</evidence>
<sequence>MQTATRKEMETLELFHMNKGAGETSYAMNSSVQNTIISCAEAWRKKAIVQILCTSWPEKMGIAEMGCSSGPNALRVISEIVDGVYATTRLLERPPPELVVHLNDLFANDFNNIFASLPSFYRKQRQEKGTRFGSCFVSAVPGTFYGRLFPAKSLHFVPGGLEDGSGRALNKGKMYISKSSPQCVLDAYSQQFQNDFSSFIASRSHEMVTGGRMVLSFMGRTTMDPTSDHSCYQWELLARSLMTMVSQGLLEEEKVDSFDAPYYAPCMEEVKKVIEKEGSFMVEEHDAYEIEWDGGMELQSDSKGRPFLSRGERVSRTLRAVLESMLESHFGPHIMDELFRRFGEHVEEHLSNTDTKYINLVVSLVKL</sequence>
<dbReference type="OMA" id="LNIMCNN"/>
<keyword evidence="2" id="KW-0808">Transferase</keyword>
<dbReference type="InterPro" id="IPR005299">
    <property type="entry name" value="MeTrfase_7"/>
</dbReference>